<keyword evidence="2" id="KW-1133">Transmembrane helix</keyword>
<reference evidence="3 4" key="1">
    <citation type="journal article" date="2024" name="Nat. Commun.">
        <title>Phylogenomics reveals the evolutionary origins of lichenization in chlorophyte algae.</title>
        <authorList>
            <person name="Puginier C."/>
            <person name="Libourel C."/>
            <person name="Otte J."/>
            <person name="Skaloud P."/>
            <person name="Haon M."/>
            <person name="Grisel S."/>
            <person name="Petersen M."/>
            <person name="Berrin J.G."/>
            <person name="Delaux P.M."/>
            <person name="Dal Grande F."/>
            <person name="Keller J."/>
        </authorList>
    </citation>
    <scope>NUCLEOTIDE SEQUENCE [LARGE SCALE GENOMIC DNA]</scope>
    <source>
        <strain evidence="3 4">SAG 2036</strain>
    </source>
</reference>
<gene>
    <name evidence="3" type="ORF">WJX73_002451</name>
</gene>
<keyword evidence="2" id="KW-0812">Transmembrane</keyword>
<sequence>MDSDGVQTAGLASPPRSKNQRQRLPVISLISANVEADALVQAFETVAGRSAMVGFFVALAAELLTPHNQGLFGGLDNSTTSLFCANAFVLICGSALLASASKRKLGKKLHTAVLTTLVAMGHDQRQNSKGAAGVGEAIDRVFDRVLGSTLADYQLLDMDDFI</sequence>
<dbReference type="AlphaFoldDB" id="A0AAW1PU52"/>
<evidence type="ECO:0000256" key="1">
    <source>
        <dbReference type="SAM" id="MobiDB-lite"/>
    </source>
</evidence>
<accession>A0AAW1PU52</accession>
<evidence type="ECO:0000313" key="3">
    <source>
        <dbReference type="EMBL" id="KAK9811951.1"/>
    </source>
</evidence>
<dbReference type="InterPro" id="IPR044971">
    <property type="entry name" value="SEP2"/>
</dbReference>
<dbReference type="PANTHER" id="PTHR36490">
    <property type="entry name" value="STRESS ENHANCED PROTEIN 2, CHLOROPLASTIC"/>
    <property type="match status" value="1"/>
</dbReference>
<protein>
    <submittedName>
        <fullName evidence="3">Uncharacterized protein</fullName>
    </submittedName>
</protein>
<organism evidence="3 4">
    <name type="scientific">Symbiochloris irregularis</name>
    <dbReference type="NCBI Taxonomy" id="706552"/>
    <lineage>
        <taxon>Eukaryota</taxon>
        <taxon>Viridiplantae</taxon>
        <taxon>Chlorophyta</taxon>
        <taxon>core chlorophytes</taxon>
        <taxon>Trebouxiophyceae</taxon>
        <taxon>Trebouxiales</taxon>
        <taxon>Trebouxiaceae</taxon>
        <taxon>Symbiochloris</taxon>
    </lineage>
</organism>
<evidence type="ECO:0000256" key="2">
    <source>
        <dbReference type="SAM" id="Phobius"/>
    </source>
</evidence>
<dbReference type="PANTHER" id="PTHR36490:SF1">
    <property type="entry name" value="STRESS ENHANCED PROTEIN 2, CHLOROPLASTIC"/>
    <property type="match status" value="1"/>
</dbReference>
<dbReference type="EMBL" id="JALJOQ010000010">
    <property type="protein sequence ID" value="KAK9811951.1"/>
    <property type="molecule type" value="Genomic_DNA"/>
</dbReference>
<keyword evidence="4" id="KW-1185">Reference proteome</keyword>
<keyword evidence="2" id="KW-0472">Membrane</keyword>
<proteinExistence type="predicted"/>
<name>A0AAW1PU52_9CHLO</name>
<comment type="caution">
    <text evidence="3">The sequence shown here is derived from an EMBL/GenBank/DDBJ whole genome shotgun (WGS) entry which is preliminary data.</text>
</comment>
<evidence type="ECO:0000313" key="4">
    <source>
        <dbReference type="Proteomes" id="UP001465755"/>
    </source>
</evidence>
<feature type="transmembrane region" description="Helical" evidence="2">
    <location>
        <begin position="80"/>
        <end position="100"/>
    </location>
</feature>
<dbReference type="Proteomes" id="UP001465755">
    <property type="component" value="Unassembled WGS sequence"/>
</dbReference>
<dbReference type="GO" id="GO:0071486">
    <property type="term" value="P:cellular response to high light intensity"/>
    <property type="evidence" value="ECO:0007669"/>
    <property type="project" value="InterPro"/>
</dbReference>
<feature type="region of interest" description="Disordered" evidence="1">
    <location>
        <begin position="1"/>
        <end position="20"/>
    </location>
</feature>